<dbReference type="InterPro" id="IPR029058">
    <property type="entry name" value="AB_hydrolase_fold"/>
</dbReference>
<dbReference type="Pfam" id="PF08386">
    <property type="entry name" value="Abhydrolase_4"/>
    <property type="match status" value="1"/>
</dbReference>
<dbReference type="SUPFAM" id="SSF53474">
    <property type="entry name" value="alpha/beta-Hydrolases"/>
    <property type="match status" value="1"/>
</dbReference>
<evidence type="ECO:0000256" key="1">
    <source>
        <dbReference type="SAM" id="MobiDB-lite"/>
    </source>
</evidence>
<sequence>MRVRRTVGWVSAAALSAAALPACGGSVAADTVAWEPCTGLAAYVTDLGVDDSVVDRLQCASLEVPLNYADPGGRTVELALSRVQGTDPAAPALFVNPGGPGVEGRSMAATVASDLGPGGTVVGIDLRGTGYSTAVDCALPDEPDTPRRRQPRRVRRRHRGRQPRLRRGRPGVPRFTDYCERRPRRRRGPGCAGPGHGRLSRGVLGHGPRSRTAVHVPHTPTPGGARQHGLHRYLRGRGAAHTRGGRPGRPAGDGARGCRRRLRRRDQITPDEPDVPPGDAPEPDDNDSPLDPATADFLEHAFDATAGTGYICNSLDPVGDSTVQLAEHRAINAELNRDPQRRIEFPASSDVPGVSLCSGWPLRAVPTAVADTGSDLLIVGHRDENVTPYAWALDAHAAMGGRLLTIEDAAHGSTVGSSCRGLVTEFLDTGRLSRGTCEPH</sequence>
<evidence type="ECO:0000313" key="4">
    <source>
        <dbReference type="EMBL" id="NKW40040.1"/>
    </source>
</evidence>
<dbReference type="AlphaFoldDB" id="A0AAE5CHN5"/>
<comment type="caution">
    <text evidence="4">The sequence shown here is derived from an EMBL/GenBank/DDBJ whole genome shotgun (WGS) entry which is preliminary data.</text>
</comment>
<evidence type="ECO:0000313" key="5">
    <source>
        <dbReference type="Proteomes" id="UP000608063"/>
    </source>
</evidence>
<evidence type="ECO:0000259" key="3">
    <source>
        <dbReference type="Pfam" id="PF08386"/>
    </source>
</evidence>
<feature type="compositionally biased region" description="Basic residues" evidence="1">
    <location>
        <begin position="228"/>
        <end position="246"/>
    </location>
</feature>
<feature type="chain" id="PRO_5042197873" description="Peptidase S33 tripeptidyl aminopeptidase-like C-terminal domain-containing protein" evidence="2">
    <location>
        <begin position="29"/>
        <end position="440"/>
    </location>
</feature>
<keyword evidence="2" id="KW-0732">Signal</keyword>
<gene>
    <name evidence="4" type="ORF">GS947_00030</name>
</gene>
<feature type="signal peptide" evidence="2">
    <location>
        <begin position="1"/>
        <end position="28"/>
    </location>
</feature>
<dbReference type="InterPro" id="IPR013595">
    <property type="entry name" value="Pept_S33_TAP-like_C"/>
</dbReference>
<reference evidence="4" key="1">
    <citation type="journal article" date="2020" name="Environ. Microbiol.">
        <title>The novel and transferable erm(51) gene confers Macrolides, Lincosamides, and Streptogramins B (MLSB) resistance to clonal Rhodococcus equi in the environment.</title>
        <authorList>
            <person name="Huber L."/>
            <person name="Giguere S."/>
            <person name="Slovis N.M."/>
            <person name="Alvarez-Narvaez S."/>
            <person name="Hart K.A."/>
            <person name="Greiter M."/>
            <person name="Morris E.R.A."/>
            <person name="Cohen N.D."/>
        </authorList>
    </citation>
    <scope>NUCLEOTIDE SEQUENCE</scope>
    <source>
        <strain evidence="4">Lh_16_1</strain>
    </source>
</reference>
<feature type="domain" description="Peptidase S33 tripeptidyl aminopeptidase-like C-terminal" evidence="3">
    <location>
        <begin position="355"/>
        <end position="434"/>
    </location>
</feature>
<dbReference type="EMBL" id="WVDC01000001">
    <property type="protein sequence ID" value="NKW40040.1"/>
    <property type="molecule type" value="Genomic_DNA"/>
</dbReference>
<accession>A0AAE5CHN5</accession>
<feature type="region of interest" description="Disordered" evidence="1">
    <location>
        <begin position="137"/>
        <end position="293"/>
    </location>
</feature>
<protein>
    <recommendedName>
        <fullName evidence="3">Peptidase S33 tripeptidyl aminopeptidase-like C-terminal domain-containing protein</fullName>
    </recommendedName>
</protein>
<organism evidence="4 5">
    <name type="scientific">Rhodococcus hoagii</name>
    <name type="common">Corynebacterium equii</name>
    <dbReference type="NCBI Taxonomy" id="43767"/>
    <lineage>
        <taxon>Bacteria</taxon>
        <taxon>Bacillati</taxon>
        <taxon>Actinomycetota</taxon>
        <taxon>Actinomycetes</taxon>
        <taxon>Mycobacteriales</taxon>
        <taxon>Nocardiaceae</taxon>
        <taxon>Prescottella</taxon>
    </lineage>
</organism>
<proteinExistence type="predicted"/>
<evidence type="ECO:0000256" key="2">
    <source>
        <dbReference type="SAM" id="SignalP"/>
    </source>
</evidence>
<feature type="compositionally biased region" description="Basic residues" evidence="1">
    <location>
        <begin position="148"/>
        <end position="169"/>
    </location>
</feature>
<name>A0AAE5CHN5_RHOHA</name>
<dbReference type="Proteomes" id="UP000608063">
    <property type="component" value="Unassembled WGS sequence"/>
</dbReference>